<keyword evidence="5" id="KW-1185">Reference proteome</keyword>
<keyword evidence="2" id="KW-0186">Copper</keyword>
<feature type="domain" description="HMA" evidence="3">
    <location>
        <begin position="1"/>
        <end position="65"/>
    </location>
</feature>
<name>A0A1M5BLJ8_9BACL</name>
<dbReference type="GO" id="GO:0006825">
    <property type="term" value="P:copper ion transport"/>
    <property type="evidence" value="ECO:0007669"/>
    <property type="project" value="InterPro"/>
</dbReference>
<reference evidence="4 5" key="1">
    <citation type="submission" date="2016-11" db="EMBL/GenBank/DDBJ databases">
        <authorList>
            <person name="Jaros S."/>
            <person name="Januszkiewicz K."/>
            <person name="Wedrychowicz H."/>
        </authorList>
    </citation>
    <scope>NUCLEOTIDE SEQUENCE [LARGE SCALE GENOMIC DNA]</scope>
    <source>
        <strain evidence="4 5">DSM 44666</strain>
    </source>
</reference>
<accession>A0A1M5BLJ8</accession>
<sequence>MKKILKVEGMSCAHCVSSIEGALKEIDVKANVDLATHQVEIDYQEGKPSIEAIKETIEDLGYDVVSNS</sequence>
<dbReference type="STRING" id="112248.SAMN05444392_12612"/>
<proteinExistence type="predicted"/>
<evidence type="ECO:0000256" key="2">
    <source>
        <dbReference type="ARBA" id="ARBA00023008"/>
    </source>
</evidence>
<dbReference type="SUPFAM" id="SSF55008">
    <property type="entry name" value="HMA, heavy metal-associated domain"/>
    <property type="match status" value="1"/>
</dbReference>
<dbReference type="FunFam" id="3.30.70.100:FF:000005">
    <property type="entry name" value="Copper-exporting P-type ATPase A"/>
    <property type="match status" value="1"/>
</dbReference>
<dbReference type="PRINTS" id="PR00944">
    <property type="entry name" value="CUEXPORT"/>
</dbReference>
<evidence type="ECO:0000313" key="4">
    <source>
        <dbReference type="EMBL" id="SHF43421.1"/>
    </source>
</evidence>
<organism evidence="4 5">
    <name type="scientific">Seinonella peptonophila</name>
    <dbReference type="NCBI Taxonomy" id="112248"/>
    <lineage>
        <taxon>Bacteria</taxon>
        <taxon>Bacillati</taxon>
        <taxon>Bacillota</taxon>
        <taxon>Bacilli</taxon>
        <taxon>Bacillales</taxon>
        <taxon>Thermoactinomycetaceae</taxon>
        <taxon>Seinonella</taxon>
    </lineage>
</organism>
<dbReference type="CDD" id="cd00371">
    <property type="entry name" value="HMA"/>
    <property type="match status" value="1"/>
</dbReference>
<gene>
    <name evidence="4" type="ORF">SAMN05444392_12612</name>
</gene>
<dbReference type="GO" id="GO:0005507">
    <property type="term" value="F:copper ion binding"/>
    <property type="evidence" value="ECO:0007669"/>
    <property type="project" value="InterPro"/>
</dbReference>
<dbReference type="EMBL" id="FQVL01000026">
    <property type="protein sequence ID" value="SHF43421.1"/>
    <property type="molecule type" value="Genomic_DNA"/>
</dbReference>
<evidence type="ECO:0000313" key="5">
    <source>
        <dbReference type="Proteomes" id="UP000184476"/>
    </source>
</evidence>
<dbReference type="RefSeq" id="WP_073158699.1">
    <property type="nucleotide sequence ID" value="NZ_FQVL01000026.1"/>
</dbReference>
<dbReference type="InterPro" id="IPR006121">
    <property type="entry name" value="HMA_dom"/>
</dbReference>
<keyword evidence="1" id="KW-0479">Metal-binding</keyword>
<dbReference type="PROSITE" id="PS50846">
    <property type="entry name" value="HMA_2"/>
    <property type="match status" value="1"/>
</dbReference>
<dbReference type="Proteomes" id="UP000184476">
    <property type="component" value="Unassembled WGS sequence"/>
</dbReference>
<evidence type="ECO:0000256" key="1">
    <source>
        <dbReference type="ARBA" id="ARBA00022723"/>
    </source>
</evidence>
<dbReference type="OrthoDB" id="9813965at2"/>
<evidence type="ECO:0000259" key="3">
    <source>
        <dbReference type="PROSITE" id="PS50846"/>
    </source>
</evidence>
<dbReference type="InterPro" id="IPR000428">
    <property type="entry name" value="Cu-bd"/>
</dbReference>
<dbReference type="InterPro" id="IPR036163">
    <property type="entry name" value="HMA_dom_sf"/>
</dbReference>
<protein>
    <submittedName>
        <fullName evidence="4">Copper chaperone</fullName>
    </submittedName>
</protein>
<dbReference type="AlphaFoldDB" id="A0A1M5BLJ8"/>
<dbReference type="Pfam" id="PF00403">
    <property type="entry name" value="HMA"/>
    <property type="match status" value="1"/>
</dbReference>
<dbReference type="Gene3D" id="3.30.70.100">
    <property type="match status" value="1"/>
</dbReference>